<dbReference type="AlphaFoldDB" id="A0A0B1SU30"/>
<sequence>MKFGQAVLEDILEVLDRCTYEELDIRHCVLAWGHDLIVYFQQSPIVAAGRTIAPEFRLLDWAHEVERCKPTEKRRSFYTKAAVEARLTQLFDLCRRELNLVYFRYTNQKRAERQNLSHVPLLLPLPICTFQKDIESHFALICLHNLAKK</sequence>
<name>A0A0B1SU30_OESDE</name>
<dbReference type="OrthoDB" id="5868703at2759"/>
<accession>A0A0B1SU30</accession>
<proteinExistence type="predicted"/>
<protein>
    <submittedName>
        <fullName evidence="1">Uncharacterized protein</fullName>
    </submittedName>
</protein>
<reference evidence="1 2" key="1">
    <citation type="submission" date="2014-03" db="EMBL/GenBank/DDBJ databases">
        <title>Draft genome of the hookworm Oesophagostomum dentatum.</title>
        <authorList>
            <person name="Mitreva M."/>
        </authorList>
    </citation>
    <scope>NUCLEOTIDE SEQUENCE [LARGE SCALE GENOMIC DNA]</scope>
    <source>
        <strain evidence="1 2">OD-Hann</strain>
    </source>
</reference>
<organism evidence="1 2">
    <name type="scientific">Oesophagostomum dentatum</name>
    <name type="common">Nodular worm</name>
    <dbReference type="NCBI Taxonomy" id="61180"/>
    <lineage>
        <taxon>Eukaryota</taxon>
        <taxon>Metazoa</taxon>
        <taxon>Ecdysozoa</taxon>
        <taxon>Nematoda</taxon>
        <taxon>Chromadorea</taxon>
        <taxon>Rhabditida</taxon>
        <taxon>Rhabditina</taxon>
        <taxon>Rhabditomorpha</taxon>
        <taxon>Strongyloidea</taxon>
        <taxon>Strongylidae</taxon>
        <taxon>Oesophagostomum</taxon>
    </lineage>
</organism>
<gene>
    <name evidence="1" type="ORF">OESDEN_11736</name>
</gene>
<evidence type="ECO:0000313" key="1">
    <source>
        <dbReference type="EMBL" id="KHJ88469.1"/>
    </source>
</evidence>
<evidence type="ECO:0000313" key="2">
    <source>
        <dbReference type="Proteomes" id="UP000053660"/>
    </source>
</evidence>
<dbReference type="EMBL" id="KN555761">
    <property type="protein sequence ID" value="KHJ88469.1"/>
    <property type="molecule type" value="Genomic_DNA"/>
</dbReference>
<keyword evidence="2" id="KW-1185">Reference proteome</keyword>
<dbReference type="Proteomes" id="UP000053660">
    <property type="component" value="Unassembled WGS sequence"/>
</dbReference>